<organism evidence="1 2">
    <name type="scientific">Pontibacter indicus</name>
    <dbReference type="NCBI Taxonomy" id="1317125"/>
    <lineage>
        <taxon>Bacteria</taxon>
        <taxon>Pseudomonadati</taxon>
        <taxon>Bacteroidota</taxon>
        <taxon>Cytophagia</taxon>
        <taxon>Cytophagales</taxon>
        <taxon>Hymenobacteraceae</taxon>
        <taxon>Pontibacter</taxon>
    </lineage>
</organism>
<accession>A0A1R3WVB9</accession>
<name>A0A1R3WVB9_9BACT</name>
<dbReference type="STRING" id="1317125.SAMN05444128_1117"/>
<reference evidence="2" key="1">
    <citation type="submission" date="2017-01" db="EMBL/GenBank/DDBJ databases">
        <authorList>
            <person name="Varghese N."/>
            <person name="Submissions S."/>
        </authorList>
    </citation>
    <scope>NUCLEOTIDE SEQUENCE [LARGE SCALE GENOMIC DNA]</scope>
    <source>
        <strain evidence="2">LP100</strain>
    </source>
</reference>
<dbReference type="EMBL" id="FTPP01000001">
    <property type="protein sequence ID" value="SIT82430.1"/>
    <property type="molecule type" value="Genomic_DNA"/>
</dbReference>
<gene>
    <name evidence="1" type="ORF">SAMN05444128_1117</name>
</gene>
<evidence type="ECO:0000313" key="2">
    <source>
        <dbReference type="Proteomes" id="UP000187181"/>
    </source>
</evidence>
<protein>
    <submittedName>
        <fullName evidence="1">Uncharacterized protein</fullName>
    </submittedName>
</protein>
<dbReference type="Proteomes" id="UP000187181">
    <property type="component" value="Unassembled WGS sequence"/>
</dbReference>
<dbReference type="AlphaFoldDB" id="A0A1R3WVB9"/>
<sequence>MPDNKNRGKLGIKTNVALLCSVKVKLLIQISNLYLKQKVL</sequence>
<evidence type="ECO:0000313" key="1">
    <source>
        <dbReference type="EMBL" id="SIT82430.1"/>
    </source>
</evidence>
<proteinExistence type="predicted"/>
<keyword evidence="2" id="KW-1185">Reference proteome</keyword>